<evidence type="ECO:0000313" key="2">
    <source>
        <dbReference type="EMBL" id="KLT40118.1"/>
    </source>
</evidence>
<proteinExistence type="predicted"/>
<dbReference type="GeneID" id="28980267"/>
<reference evidence="2 3" key="1">
    <citation type="submission" date="2015-03" db="EMBL/GenBank/DDBJ databases">
        <title>Genomics and transcriptomics of the oil-accumulating basidiomycete yeast T. oleaginosus allow insights into substrate utilization and the diverse evolutionary trajectories of mating systems in fungi.</title>
        <authorList>
            <consortium name="DOE Joint Genome Institute"/>
            <person name="Kourist R."/>
            <person name="Kracht O."/>
            <person name="Bracharz F."/>
            <person name="Lipzen A."/>
            <person name="Nolan M."/>
            <person name="Ohm R."/>
            <person name="Grigoriev I."/>
            <person name="Sun S."/>
            <person name="Heitman J."/>
            <person name="Bruck T."/>
            <person name="Nowrousian M."/>
        </authorList>
    </citation>
    <scope>NUCLEOTIDE SEQUENCE [LARGE SCALE GENOMIC DNA]</scope>
    <source>
        <strain evidence="2 3">IBC0246</strain>
    </source>
</reference>
<organism evidence="2 3">
    <name type="scientific">Cutaneotrichosporon oleaginosum</name>
    <dbReference type="NCBI Taxonomy" id="879819"/>
    <lineage>
        <taxon>Eukaryota</taxon>
        <taxon>Fungi</taxon>
        <taxon>Dikarya</taxon>
        <taxon>Basidiomycota</taxon>
        <taxon>Agaricomycotina</taxon>
        <taxon>Tremellomycetes</taxon>
        <taxon>Trichosporonales</taxon>
        <taxon>Trichosporonaceae</taxon>
        <taxon>Cutaneotrichosporon</taxon>
    </lineage>
</organism>
<dbReference type="AlphaFoldDB" id="A0A0J0XGD0"/>
<name>A0A0J0XGD0_9TREE</name>
<feature type="region of interest" description="Disordered" evidence="1">
    <location>
        <begin position="1"/>
        <end position="21"/>
    </location>
</feature>
<accession>A0A0J0XGD0</accession>
<gene>
    <name evidence="2" type="ORF">CC85DRAFT_162948</name>
</gene>
<evidence type="ECO:0000256" key="1">
    <source>
        <dbReference type="SAM" id="MobiDB-lite"/>
    </source>
</evidence>
<keyword evidence="3" id="KW-1185">Reference proteome</keyword>
<feature type="compositionally biased region" description="Polar residues" evidence="1">
    <location>
        <begin position="1"/>
        <end position="15"/>
    </location>
</feature>
<dbReference type="EMBL" id="KQ087241">
    <property type="protein sequence ID" value="KLT40118.1"/>
    <property type="molecule type" value="Genomic_DNA"/>
</dbReference>
<feature type="region of interest" description="Disordered" evidence="1">
    <location>
        <begin position="73"/>
        <end position="92"/>
    </location>
</feature>
<evidence type="ECO:0000313" key="3">
    <source>
        <dbReference type="Proteomes" id="UP000053611"/>
    </source>
</evidence>
<protein>
    <submittedName>
        <fullName evidence="2">Uncharacterized protein</fullName>
    </submittedName>
</protein>
<feature type="compositionally biased region" description="Basic residues" evidence="1">
    <location>
        <begin position="76"/>
        <end position="92"/>
    </location>
</feature>
<dbReference type="RefSeq" id="XP_018276609.1">
    <property type="nucleotide sequence ID" value="XM_018419664.1"/>
</dbReference>
<sequence>MLDMSSWRQQHAGSESTRDTRYDPTTYICFRSLCNSARPRALTAHKVGGRHAGCAEVGSIQTPSDHSVIIVSRDRASHRRQGHKATRPPVRK</sequence>
<dbReference type="Proteomes" id="UP000053611">
    <property type="component" value="Unassembled WGS sequence"/>
</dbReference>